<feature type="domain" description="Tyr recombinase" evidence="2">
    <location>
        <begin position="180"/>
        <end position="376"/>
    </location>
</feature>
<keyword evidence="4" id="KW-1185">Reference proteome</keyword>
<organism evidence="3 4">
    <name type="scientific">Phyllobacterium trifolii</name>
    <dbReference type="NCBI Taxonomy" id="300193"/>
    <lineage>
        <taxon>Bacteria</taxon>
        <taxon>Pseudomonadati</taxon>
        <taxon>Pseudomonadota</taxon>
        <taxon>Alphaproteobacteria</taxon>
        <taxon>Hyphomicrobiales</taxon>
        <taxon>Phyllobacteriaceae</taxon>
        <taxon>Phyllobacterium</taxon>
    </lineage>
</organism>
<dbReference type="CDD" id="cd00397">
    <property type="entry name" value="DNA_BRE_C"/>
    <property type="match status" value="1"/>
</dbReference>
<sequence length="500" mass="56700">MWTFDLRKAAAEAAEQLSKTAQIPAELRYFDKFENVQRKLNTMVDPYTWTLIYNGQQHKLNFWAFPTSVRSLACHSIAWSLSRYAPATVSMGHYSLFLSVAAVGPQAMLAPFSLEPMELRDYWHNFLLPAMIEGDFSAKGLKAYLFFLCSKRLGCLSPEQKPFISSFSYPKADLYASVRSGKPFLTDFEQLAIVNYFDDLSLECQRADLPWDTLRPACILLCSYQFAARPIQIAKIETHDVVVRESSENHPIVHIRFKWEKQRDHRTIAYAVRRVKREWAILFARYSESLDVSRSKHYFGLTPTKVGREIRDLCATILGRQRNANDLRHTAAQRMVDSGASHEELAEYLMHSHTRTGNVYFSSSPAQAEHLNRALMASSIYTEIAKVHRTKFLDTNKLVAMRESNQIADVVHGVPIAGIGACQLGQVLCGKHPVLSCYGCNKFLPVNDIDIHEEVCATLRPVVRAFYDFSKGEAGSAAYNQLRHTIASAEQIINEIKDNA</sequence>
<name>A0A839UHG1_9HYPH</name>
<dbReference type="InterPro" id="IPR002104">
    <property type="entry name" value="Integrase_catalytic"/>
</dbReference>
<gene>
    <name evidence="3" type="ORF">FHS21_005828</name>
</gene>
<dbReference type="PROSITE" id="PS51898">
    <property type="entry name" value="TYR_RECOMBINASE"/>
    <property type="match status" value="1"/>
</dbReference>
<protein>
    <submittedName>
        <fullName evidence="3">Integrase</fullName>
    </submittedName>
</protein>
<reference evidence="3 4" key="1">
    <citation type="submission" date="2020-08" db="EMBL/GenBank/DDBJ databases">
        <title>Genomic Encyclopedia of Type Strains, Phase III (KMG-III): the genomes of soil and plant-associated and newly described type strains.</title>
        <authorList>
            <person name="Whitman W."/>
        </authorList>
    </citation>
    <scope>NUCLEOTIDE SEQUENCE [LARGE SCALE GENOMIC DNA]</scope>
    <source>
        <strain evidence="3 4">CECT 7015</strain>
    </source>
</reference>
<dbReference type="Gene3D" id="1.10.443.10">
    <property type="entry name" value="Intergrase catalytic core"/>
    <property type="match status" value="1"/>
</dbReference>
<accession>A0A839UHG1</accession>
<dbReference type="AlphaFoldDB" id="A0A839UHG1"/>
<proteinExistence type="predicted"/>
<dbReference type="GO" id="GO:0015074">
    <property type="term" value="P:DNA integration"/>
    <property type="evidence" value="ECO:0007669"/>
    <property type="project" value="InterPro"/>
</dbReference>
<evidence type="ECO:0000313" key="4">
    <source>
        <dbReference type="Proteomes" id="UP000554520"/>
    </source>
</evidence>
<keyword evidence="1" id="KW-0233">DNA recombination</keyword>
<evidence type="ECO:0000313" key="3">
    <source>
        <dbReference type="EMBL" id="MBB3149375.1"/>
    </source>
</evidence>
<dbReference type="InterPro" id="IPR011010">
    <property type="entry name" value="DNA_brk_join_enz"/>
</dbReference>
<dbReference type="GO" id="GO:0006310">
    <property type="term" value="P:DNA recombination"/>
    <property type="evidence" value="ECO:0007669"/>
    <property type="project" value="UniProtKB-KW"/>
</dbReference>
<comment type="caution">
    <text evidence="3">The sequence shown here is derived from an EMBL/GenBank/DDBJ whole genome shotgun (WGS) entry which is preliminary data.</text>
</comment>
<dbReference type="RefSeq" id="WP_183665156.1">
    <property type="nucleotide sequence ID" value="NZ_JACHXN010000031.1"/>
</dbReference>
<dbReference type="GO" id="GO:0003677">
    <property type="term" value="F:DNA binding"/>
    <property type="evidence" value="ECO:0007669"/>
    <property type="project" value="InterPro"/>
</dbReference>
<dbReference type="EMBL" id="JACHXN010000031">
    <property type="protein sequence ID" value="MBB3149375.1"/>
    <property type="molecule type" value="Genomic_DNA"/>
</dbReference>
<evidence type="ECO:0000259" key="2">
    <source>
        <dbReference type="PROSITE" id="PS51898"/>
    </source>
</evidence>
<evidence type="ECO:0000256" key="1">
    <source>
        <dbReference type="ARBA" id="ARBA00023172"/>
    </source>
</evidence>
<dbReference type="SUPFAM" id="SSF56349">
    <property type="entry name" value="DNA breaking-rejoining enzymes"/>
    <property type="match status" value="1"/>
</dbReference>
<dbReference type="Proteomes" id="UP000554520">
    <property type="component" value="Unassembled WGS sequence"/>
</dbReference>
<dbReference type="InterPro" id="IPR013762">
    <property type="entry name" value="Integrase-like_cat_sf"/>
</dbReference>